<proteinExistence type="predicted"/>
<keyword evidence="3" id="KW-1185">Reference proteome</keyword>
<dbReference type="OrthoDB" id="778084at2759"/>
<evidence type="ECO:0000256" key="1">
    <source>
        <dbReference type="SAM" id="MobiDB-lite"/>
    </source>
</evidence>
<dbReference type="AlphaFoldDB" id="V4JQR6"/>
<evidence type="ECO:0000313" key="3">
    <source>
        <dbReference type="Proteomes" id="UP000030689"/>
    </source>
</evidence>
<evidence type="ECO:0000313" key="2">
    <source>
        <dbReference type="EMBL" id="ESQ27545.1"/>
    </source>
</evidence>
<dbReference type="Gramene" id="ESQ27545">
    <property type="protein sequence ID" value="ESQ27545"/>
    <property type="gene ID" value="EUTSA_v10019693mg"/>
</dbReference>
<feature type="region of interest" description="Disordered" evidence="1">
    <location>
        <begin position="1"/>
        <end position="107"/>
    </location>
</feature>
<dbReference type="eggNOG" id="ENOG502S556">
    <property type="taxonomic scope" value="Eukaryota"/>
</dbReference>
<feature type="compositionally biased region" description="Basic and acidic residues" evidence="1">
    <location>
        <begin position="1"/>
        <end position="15"/>
    </location>
</feature>
<dbReference type="OMA" id="WPKAQFL"/>
<protein>
    <submittedName>
        <fullName evidence="2">Uncharacterized protein</fullName>
    </submittedName>
</protein>
<feature type="compositionally biased region" description="Basic residues" evidence="1">
    <location>
        <begin position="16"/>
        <end position="38"/>
    </location>
</feature>
<dbReference type="EMBL" id="KI517953">
    <property type="protein sequence ID" value="ESQ27545.1"/>
    <property type="molecule type" value="Genomic_DNA"/>
</dbReference>
<reference evidence="2 3" key="1">
    <citation type="journal article" date="2013" name="Front. Plant Sci.">
        <title>The Reference Genome of the Halophytic Plant Eutrema salsugineum.</title>
        <authorList>
            <person name="Yang R."/>
            <person name="Jarvis D.E."/>
            <person name="Chen H."/>
            <person name="Beilstein M.A."/>
            <person name="Grimwood J."/>
            <person name="Jenkins J."/>
            <person name="Shu S."/>
            <person name="Prochnik S."/>
            <person name="Xin M."/>
            <person name="Ma C."/>
            <person name="Schmutz J."/>
            <person name="Wing R.A."/>
            <person name="Mitchell-Olds T."/>
            <person name="Schumaker K.S."/>
            <person name="Wang X."/>
        </authorList>
    </citation>
    <scope>NUCLEOTIDE SEQUENCE [LARGE SCALE GENOMIC DNA]</scope>
</reference>
<feature type="non-terminal residue" evidence="2">
    <location>
        <position position="1"/>
    </location>
</feature>
<dbReference type="KEGG" id="eus:EUTSA_v10019693mg"/>
<gene>
    <name evidence="2" type="ORF">EUTSA_v10019693mg</name>
</gene>
<dbReference type="PANTHER" id="PTHR34660:SF22">
    <property type="entry name" value="DNA LIGASE"/>
    <property type="match status" value="1"/>
</dbReference>
<name>V4JQR6_EUTSA</name>
<organism evidence="2 3">
    <name type="scientific">Eutrema salsugineum</name>
    <name type="common">Saltwater cress</name>
    <name type="synonym">Sisymbrium salsugineum</name>
    <dbReference type="NCBI Taxonomy" id="72664"/>
    <lineage>
        <taxon>Eukaryota</taxon>
        <taxon>Viridiplantae</taxon>
        <taxon>Streptophyta</taxon>
        <taxon>Embryophyta</taxon>
        <taxon>Tracheophyta</taxon>
        <taxon>Spermatophyta</taxon>
        <taxon>Magnoliopsida</taxon>
        <taxon>eudicotyledons</taxon>
        <taxon>Gunneridae</taxon>
        <taxon>Pentapetalae</taxon>
        <taxon>rosids</taxon>
        <taxon>malvids</taxon>
        <taxon>Brassicales</taxon>
        <taxon>Brassicaceae</taxon>
        <taxon>Eutremeae</taxon>
        <taxon>Eutrema</taxon>
    </lineage>
</organism>
<feature type="compositionally biased region" description="Basic and acidic residues" evidence="1">
    <location>
        <begin position="54"/>
        <end position="67"/>
    </location>
</feature>
<dbReference type="STRING" id="72664.V4JQR6"/>
<dbReference type="PANTHER" id="PTHR34660">
    <property type="entry name" value="MYB-LIKE PROTEIN X"/>
    <property type="match status" value="1"/>
</dbReference>
<dbReference type="Proteomes" id="UP000030689">
    <property type="component" value="Unassembled WGS sequence"/>
</dbReference>
<feature type="region of interest" description="Disordered" evidence="1">
    <location>
        <begin position="161"/>
        <end position="197"/>
    </location>
</feature>
<accession>V4JQR6</accession>
<sequence>LKRILNDSKTACRKEKKEKKERRKHKKEKHEKSHKHSSSKADDVHKKQFFPSKKVSDESDQLERSDLTEELEGPQNQLGYLSDGSHNSKKRKLDDSPPAVESSIKAAPVAGNPLRIRFIFKKPKAEVSDPPREDLVCSTSVSKPVSHQDVVITSSVSCSKVSEPVENLPSTSSAAVAETKKRKKHKPSKEDRYNALFDDWTPPSSICFPTMEVDSSSKDDDDDWLFGNRAQEKLNRKALGEIDENMDMSLNRRGDSSWPRAQFLSEVGIYSLPYTVPF</sequence>